<organism evidence="3">
    <name type="scientific">Haemonchus placei</name>
    <name type="common">Barber's pole worm</name>
    <dbReference type="NCBI Taxonomy" id="6290"/>
    <lineage>
        <taxon>Eukaryota</taxon>
        <taxon>Metazoa</taxon>
        <taxon>Ecdysozoa</taxon>
        <taxon>Nematoda</taxon>
        <taxon>Chromadorea</taxon>
        <taxon>Rhabditida</taxon>
        <taxon>Rhabditina</taxon>
        <taxon>Rhabditomorpha</taxon>
        <taxon>Strongyloidea</taxon>
        <taxon>Trichostrongylidae</taxon>
        <taxon>Haemonchus</taxon>
    </lineage>
</organism>
<dbReference type="WBParaSite" id="HPLM_0001857901-mRNA-1">
    <property type="protein sequence ID" value="HPLM_0001857901-mRNA-1"/>
    <property type="gene ID" value="HPLM_0001857901"/>
</dbReference>
<accession>A0A0N4X2J2</accession>
<dbReference type="AlphaFoldDB" id="A0A0N4X2J2"/>
<dbReference type="Proteomes" id="UP000268014">
    <property type="component" value="Unassembled WGS sequence"/>
</dbReference>
<reference evidence="1 2" key="2">
    <citation type="submission" date="2018-11" db="EMBL/GenBank/DDBJ databases">
        <authorList>
            <consortium name="Pathogen Informatics"/>
        </authorList>
    </citation>
    <scope>NUCLEOTIDE SEQUENCE [LARGE SCALE GENOMIC DNA]</scope>
    <source>
        <strain evidence="1 2">MHpl1</strain>
    </source>
</reference>
<evidence type="ECO:0000313" key="3">
    <source>
        <dbReference type="WBParaSite" id="HPLM_0001857901-mRNA-1"/>
    </source>
</evidence>
<keyword evidence="2" id="KW-1185">Reference proteome</keyword>
<evidence type="ECO:0000313" key="1">
    <source>
        <dbReference type="EMBL" id="VDO71874.1"/>
    </source>
</evidence>
<evidence type="ECO:0000313" key="2">
    <source>
        <dbReference type="Proteomes" id="UP000268014"/>
    </source>
</evidence>
<gene>
    <name evidence="1" type="ORF">HPLM_LOCUS18571</name>
</gene>
<name>A0A0N4X2J2_HAEPC</name>
<protein>
    <submittedName>
        <fullName evidence="3">Lipoprotein</fullName>
    </submittedName>
</protein>
<reference evidence="3" key="1">
    <citation type="submission" date="2017-02" db="UniProtKB">
        <authorList>
            <consortium name="WormBaseParasite"/>
        </authorList>
    </citation>
    <scope>IDENTIFICATION</scope>
</reference>
<sequence>MSLKRSLCRFSISLSTLNFFSCSGTARLMAYEPQPNE</sequence>
<dbReference type="EMBL" id="UZAF01020660">
    <property type="protein sequence ID" value="VDO71874.1"/>
    <property type="molecule type" value="Genomic_DNA"/>
</dbReference>
<proteinExistence type="predicted"/>